<gene>
    <name evidence="1" type="ORF">C8J48_1644</name>
</gene>
<evidence type="ECO:0000313" key="2">
    <source>
        <dbReference type="Proteomes" id="UP000241639"/>
    </source>
</evidence>
<comment type="caution">
    <text evidence="1">The sequence shown here is derived from an EMBL/GenBank/DDBJ whole genome shotgun (WGS) entry which is preliminary data.</text>
</comment>
<dbReference type="NCBIfam" id="TIGR03693">
    <property type="entry name" value="ocin_ThiF_like"/>
    <property type="match status" value="1"/>
</dbReference>
<protein>
    <submittedName>
        <fullName evidence="1">Putative thiazole-containing bacteriocin maturation protein</fullName>
    </submittedName>
</protein>
<evidence type="ECO:0000313" key="1">
    <source>
        <dbReference type="EMBL" id="PTM59044.1"/>
    </source>
</evidence>
<dbReference type="InterPro" id="IPR035985">
    <property type="entry name" value="Ubiquitin-activating_enz"/>
</dbReference>
<dbReference type="Gene3D" id="3.40.50.720">
    <property type="entry name" value="NAD(P)-binding Rossmann-like Domain"/>
    <property type="match status" value="1"/>
</dbReference>
<proteinExistence type="predicted"/>
<dbReference type="SUPFAM" id="SSF69572">
    <property type="entry name" value="Activating enzymes of the ubiquitin-like proteins"/>
    <property type="match status" value="1"/>
</dbReference>
<reference evidence="1 2" key="1">
    <citation type="submission" date="2018-04" db="EMBL/GenBank/DDBJ databases">
        <title>Genomic Encyclopedia of Archaeal and Bacterial Type Strains, Phase II (KMG-II): from individual species to whole genera.</title>
        <authorList>
            <person name="Goeker M."/>
        </authorList>
    </citation>
    <scope>NUCLEOTIDE SEQUENCE [LARGE SCALE GENOMIC DNA]</scope>
    <source>
        <strain evidence="1 2">DSM 45169</strain>
    </source>
</reference>
<sequence length="635" mass="70864">MNLSMRLKVKADTFYLPNPNGGVYFCNNEGSFRLQGQTIDRWIEKLFPVFNGEHTLEELTQGLPEPHQKRIIEIAEVLFNHGFARDVSQEHPHQLPQAILTKAASQIEFLDHFGGSGAFRFQAYRQAKVLAVGSGSFLISLVRALFESGLSRFHLLITDAEPTNRERIAELTTVAAQSDPTVAVEEIALEAESSWRDAVQPFDTVLYVSQQGDMAELRALNESCREEEKVFLPAIALKGMGLAGPLVHPDSTGCWESAWRRLHRTALEKESCAISSTAAAMLANVIVFEWMKQVTGVATKQENQLFLLDLETLEGDWHSYLPHPLVGEQAVIGQVQDLEWRLQEGSDKRDSNELLFHFSRLTSTQVGVFHIWEEGELQQLPLAQCRVQVVDPLSEGPAERLPAIIRTGFTHEEARREAGLAGLEAYLSRISSKLVDGVKQSGMFGVGVGETAAEALWRGIEKCLTKNLYQRLAKWKPTIDHVQLDAVEDERCRFYIETLTNMRGSPLIGLGEELFQFPVVWVGAGGRWYGSVGLNHTEALRKSLQQAVSHAQNEEGPLTIQALADADVHLTEKAKQRLVIPASEGGPKVAELQSVLPDLQRDGKQLLVFDLAIESFLKEEWAAVFGVWLQEEESR</sequence>
<dbReference type="InterPro" id="IPR022368">
    <property type="entry name" value="Thiazole_bacteriocin_mat_put"/>
</dbReference>
<organism evidence="1 2">
    <name type="scientific">Desmospora activa DSM 45169</name>
    <dbReference type="NCBI Taxonomy" id="1121389"/>
    <lineage>
        <taxon>Bacteria</taxon>
        <taxon>Bacillati</taxon>
        <taxon>Bacillota</taxon>
        <taxon>Bacilli</taxon>
        <taxon>Bacillales</taxon>
        <taxon>Thermoactinomycetaceae</taxon>
        <taxon>Desmospora</taxon>
    </lineage>
</organism>
<name>A0A2T4ZAX5_9BACL</name>
<dbReference type="Proteomes" id="UP000241639">
    <property type="component" value="Unassembled WGS sequence"/>
</dbReference>
<dbReference type="GO" id="GO:0008641">
    <property type="term" value="F:ubiquitin-like modifier activating enzyme activity"/>
    <property type="evidence" value="ECO:0007669"/>
    <property type="project" value="InterPro"/>
</dbReference>
<keyword evidence="2" id="KW-1185">Reference proteome</keyword>
<accession>A0A2T4ZAX5</accession>
<dbReference type="EMBL" id="PZZP01000001">
    <property type="protein sequence ID" value="PTM59044.1"/>
    <property type="molecule type" value="Genomic_DNA"/>
</dbReference>
<dbReference type="AlphaFoldDB" id="A0A2T4ZAX5"/>